<evidence type="ECO:0000256" key="5">
    <source>
        <dbReference type="ARBA" id="ARBA00023288"/>
    </source>
</evidence>
<keyword evidence="3" id="KW-0472">Membrane</keyword>
<gene>
    <name evidence="7" type="ORF">K7862_26815</name>
</gene>
<keyword evidence="5" id="KW-0449">Lipoprotein</keyword>
<dbReference type="Proteomes" id="UP000778578">
    <property type="component" value="Unassembled WGS sequence"/>
</dbReference>
<keyword evidence="4" id="KW-0564">Palmitate</keyword>
<accession>A0ABS7QEH1</accession>
<protein>
    <submittedName>
        <fullName evidence="7">Sugar ABC transporter substrate-binding protein</fullName>
    </submittedName>
</protein>
<evidence type="ECO:0000256" key="4">
    <source>
        <dbReference type="ARBA" id="ARBA00023139"/>
    </source>
</evidence>
<reference evidence="7 8" key="1">
    <citation type="submission" date="2021-08" db="EMBL/GenBank/DDBJ databases">
        <title>WGS of actinomycetes from Thailand.</title>
        <authorList>
            <person name="Thawai C."/>
        </authorList>
    </citation>
    <scope>NUCLEOTIDE SEQUENCE [LARGE SCALE GENOMIC DNA]</scope>
    <source>
        <strain evidence="7 8">PLK6-54</strain>
    </source>
</reference>
<dbReference type="InterPro" id="IPR006059">
    <property type="entry name" value="SBP"/>
</dbReference>
<evidence type="ECO:0000256" key="2">
    <source>
        <dbReference type="ARBA" id="ARBA00022729"/>
    </source>
</evidence>
<evidence type="ECO:0000256" key="6">
    <source>
        <dbReference type="SAM" id="MobiDB-lite"/>
    </source>
</evidence>
<organism evidence="7 8">
    <name type="scientific">Actinacidiphila acidipaludis</name>
    <dbReference type="NCBI Taxonomy" id="2873382"/>
    <lineage>
        <taxon>Bacteria</taxon>
        <taxon>Bacillati</taxon>
        <taxon>Actinomycetota</taxon>
        <taxon>Actinomycetes</taxon>
        <taxon>Kitasatosporales</taxon>
        <taxon>Streptomycetaceae</taxon>
        <taxon>Actinacidiphila</taxon>
    </lineage>
</organism>
<proteinExistence type="predicted"/>
<evidence type="ECO:0000313" key="8">
    <source>
        <dbReference type="Proteomes" id="UP000778578"/>
    </source>
</evidence>
<evidence type="ECO:0000256" key="3">
    <source>
        <dbReference type="ARBA" id="ARBA00023136"/>
    </source>
</evidence>
<feature type="region of interest" description="Disordered" evidence="6">
    <location>
        <begin position="1"/>
        <end position="35"/>
    </location>
</feature>
<evidence type="ECO:0000256" key="1">
    <source>
        <dbReference type="ARBA" id="ARBA00022475"/>
    </source>
</evidence>
<dbReference type="PANTHER" id="PTHR43649">
    <property type="entry name" value="ARABINOSE-BINDING PROTEIN-RELATED"/>
    <property type="match status" value="1"/>
</dbReference>
<sequence length="474" mass="49482">MRTTRRSTAPRTTAPRTTAPRTTATGSSASGSAAPARRRAAVAVLLTAGLLLAASACGGGGSSDASGAKGGTGGGKGKVTLTFWDWDPNMDKVVARWNAGHPGIQVKLSNPAGGDQLVAKMITAHEAKNGPDIAKVEYQSLPALVSKGVVRDITGFTKDTVTRFDQATLRATVFQGKVYGVPQDVAPLMLFYRADLFRKYGLTVPTTWDQFAATARAVRAKAPTSWLTNFDAADPGWFTGLAQQAGADWWSADGDSWKVDIDGAPTRKVAAYWQGLVGAGAVAKNPSFSPQWNKQMNDGTLLAWISGAWAPAQLGGIAPATKGEWAVAPLPAWTAGDPTTGIWGGSATTVTSDSHHPAEAAQFASWLNTDDAAVTEQVKQINVYPAATSGRSLPVLQAAPAFFPNEPDFYAEVKKVAPAARSFPMWGPNVTVTFTGYTDAFSRALQSGGSFTGALGGMQTAAVADLEKLGFTVG</sequence>
<dbReference type="EMBL" id="JAINZZ010000044">
    <property type="protein sequence ID" value="MBY8881221.1"/>
    <property type="molecule type" value="Genomic_DNA"/>
</dbReference>
<dbReference type="CDD" id="cd13585">
    <property type="entry name" value="PBP2_TMBP_like"/>
    <property type="match status" value="1"/>
</dbReference>
<dbReference type="SUPFAM" id="SSF53850">
    <property type="entry name" value="Periplasmic binding protein-like II"/>
    <property type="match status" value="1"/>
</dbReference>
<comment type="caution">
    <text evidence="7">The sequence shown here is derived from an EMBL/GenBank/DDBJ whole genome shotgun (WGS) entry which is preliminary data.</text>
</comment>
<keyword evidence="8" id="KW-1185">Reference proteome</keyword>
<evidence type="ECO:0000313" key="7">
    <source>
        <dbReference type="EMBL" id="MBY8881221.1"/>
    </source>
</evidence>
<dbReference type="InterPro" id="IPR050490">
    <property type="entry name" value="Bact_solute-bd_prot1"/>
</dbReference>
<keyword evidence="2" id="KW-0732">Signal</keyword>
<name>A0ABS7QEH1_9ACTN</name>
<keyword evidence="1" id="KW-1003">Cell membrane</keyword>
<dbReference type="PANTHER" id="PTHR43649:SF33">
    <property type="entry name" value="POLYGALACTURONAN_RHAMNOGALACTURONAN-BINDING PROTEIN YTCQ"/>
    <property type="match status" value="1"/>
</dbReference>
<dbReference type="Pfam" id="PF01547">
    <property type="entry name" value="SBP_bac_1"/>
    <property type="match status" value="1"/>
</dbReference>
<dbReference type="Gene3D" id="3.40.190.10">
    <property type="entry name" value="Periplasmic binding protein-like II"/>
    <property type="match status" value="1"/>
</dbReference>